<feature type="compositionally biased region" description="Basic residues" evidence="1">
    <location>
        <begin position="65"/>
        <end position="76"/>
    </location>
</feature>
<dbReference type="AlphaFoldDB" id="W9RC42"/>
<name>W9RC42_9ROSA</name>
<sequence>MGRDILEPRKRRRTPNQNLQPEEEKDPSLSVPPVRARGEKQKKAIFVRADRERESEIPQTATAKKLVKPKRRRHNRSLNSQVVGDMKGWSHQN</sequence>
<dbReference type="Proteomes" id="UP000030645">
    <property type="component" value="Unassembled WGS sequence"/>
</dbReference>
<feature type="compositionally biased region" description="Basic and acidic residues" evidence="1">
    <location>
        <begin position="36"/>
        <end position="56"/>
    </location>
</feature>
<dbReference type="EMBL" id="KE344854">
    <property type="protein sequence ID" value="EXB81893.1"/>
    <property type="molecule type" value="Genomic_DNA"/>
</dbReference>
<protein>
    <submittedName>
        <fullName evidence="2">Uncharacterized protein</fullName>
    </submittedName>
</protein>
<reference evidence="3" key="1">
    <citation type="submission" date="2013-01" db="EMBL/GenBank/DDBJ databases">
        <title>Draft Genome Sequence of a Mulberry Tree, Morus notabilis C.K. Schneid.</title>
        <authorList>
            <person name="He N."/>
            <person name="Zhao S."/>
        </authorList>
    </citation>
    <scope>NUCLEOTIDE SEQUENCE</scope>
</reference>
<evidence type="ECO:0000256" key="1">
    <source>
        <dbReference type="SAM" id="MobiDB-lite"/>
    </source>
</evidence>
<proteinExistence type="predicted"/>
<gene>
    <name evidence="2" type="ORF">L484_015369</name>
</gene>
<feature type="region of interest" description="Disordered" evidence="1">
    <location>
        <begin position="1"/>
        <end position="93"/>
    </location>
</feature>
<organism evidence="2 3">
    <name type="scientific">Morus notabilis</name>
    <dbReference type="NCBI Taxonomy" id="981085"/>
    <lineage>
        <taxon>Eukaryota</taxon>
        <taxon>Viridiplantae</taxon>
        <taxon>Streptophyta</taxon>
        <taxon>Embryophyta</taxon>
        <taxon>Tracheophyta</taxon>
        <taxon>Spermatophyta</taxon>
        <taxon>Magnoliopsida</taxon>
        <taxon>eudicotyledons</taxon>
        <taxon>Gunneridae</taxon>
        <taxon>Pentapetalae</taxon>
        <taxon>rosids</taxon>
        <taxon>fabids</taxon>
        <taxon>Rosales</taxon>
        <taxon>Moraceae</taxon>
        <taxon>Moreae</taxon>
        <taxon>Morus</taxon>
    </lineage>
</organism>
<keyword evidence="3" id="KW-1185">Reference proteome</keyword>
<evidence type="ECO:0000313" key="2">
    <source>
        <dbReference type="EMBL" id="EXB81893.1"/>
    </source>
</evidence>
<evidence type="ECO:0000313" key="3">
    <source>
        <dbReference type="Proteomes" id="UP000030645"/>
    </source>
</evidence>
<accession>W9RC42</accession>